<dbReference type="CDD" id="cd00090">
    <property type="entry name" value="HTH_ARSR"/>
    <property type="match status" value="1"/>
</dbReference>
<dbReference type="Gene3D" id="3.30.420.40">
    <property type="match status" value="2"/>
</dbReference>
<gene>
    <name evidence="3" type="ORF">HCN56_25200</name>
</gene>
<comment type="caution">
    <text evidence="3">The sequence shown here is derived from an EMBL/GenBank/DDBJ whole genome shotgun (WGS) entry which is preliminary data.</text>
</comment>
<dbReference type="Pfam" id="PF00480">
    <property type="entry name" value="ROK"/>
    <property type="match status" value="1"/>
</dbReference>
<feature type="domain" description="HTH marR-type" evidence="2">
    <location>
        <begin position="20"/>
        <end position="70"/>
    </location>
</feature>
<dbReference type="SUPFAM" id="SSF46785">
    <property type="entry name" value="Winged helix' DNA-binding domain"/>
    <property type="match status" value="1"/>
</dbReference>
<dbReference type="Proteomes" id="UP000578686">
    <property type="component" value="Unassembled WGS sequence"/>
</dbReference>
<dbReference type="InterPro" id="IPR036388">
    <property type="entry name" value="WH-like_DNA-bd_sf"/>
</dbReference>
<dbReference type="PANTHER" id="PTHR18964">
    <property type="entry name" value="ROK (REPRESSOR, ORF, KINASE) FAMILY"/>
    <property type="match status" value="1"/>
</dbReference>
<dbReference type="Gene3D" id="1.10.10.10">
    <property type="entry name" value="Winged helix-like DNA-binding domain superfamily/Winged helix DNA-binding domain"/>
    <property type="match status" value="1"/>
</dbReference>
<evidence type="ECO:0000256" key="1">
    <source>
        <dbReference type="ARBA" id="ARBA00006479"/>
    </source>
</evidence>
<name>A0A7X6I1X6_9ACTN</name>
<feature type="non-terminal residue" evidence="3">
    <location>
        <position position="320"/>
    </location>
</feature>
<dbReference type="Pfam" id="PF12802">
    <property type="entry name" value="MarR_2"/>
    <property type="match status" value="1"/>
</dbReference>
<protein>
    <submittedName>
        <fullName evidence="3">ROK family transcriptional regulator</fullName>
    </submittedName>
</protein>
<evidence type="ECO:0000259" key="2">
    <source>
        <dbReference type="Pfam" id="PF12802"/>
    </source>
</evidence>
<dbReference type="InterPro" id="IPR036390">
    <property type="entry name" value="WH_DNA-bd_sf"/>
</dbReference>
<reference evidence="3 4" key="1">
    <citation type="submission" date="2020-03" db="EMBL/GenBank/DDBJ databases">
        <title>Draft genome of Streptomyces sp. ventii, isolated from the Axial Seamount in the Pacific Ocean, and resequencing of the two type strains Streptomyces lonarensis strain NCL 716 and Streptomyces bohaiensis strain 11A07.</title>
        <authorList>
            <person name="Loughran R.M."/>
            <person name="Pfannmuller K.M."/>
            <person name="Wasson B.J."/>
            <person name="Deadmond M.C."/>
            <person name="Paddock B.E."/>
            <person name="Koyack M.J."/>
            <person name="Gallegos D.A."/>
            <person name="Mitchell E.A."/>
            <person name="Ushijima B."/>
            <person name="Saw J.H."/>
            <person name="Mcphail K.L."/>
            <person name="Videau P."/>
        </authorList>
    </citation>
    <scope>NUCLEOTIDE SEQUENCE [LARGE SCALE GENOMIC DNA]</scope>
    <source>
        <strain evidence="3 4">NCL716</strain>
    </source>
</reference>
<dbReference type="RefSeq" id="WP_167974916.1">
    <property type="nucleotide sequence ID" value="NZ_JAAVJD010000419.1"/>
</dbReference>
<accession>A0A7X6I1X6</accession>
<dbReference type="AlphaFoldDB" id="A0A7X6I1X6"/>
<dbReference type="InterPro" id="IPR043129">
    <property type="entry name" value="ATPase_NBD"/>
</dbReference>
<dbReference type="InterPro" id="IPR011991">
    <property type="entry name" value="ArsR-like_HTH"/>
</dbReference>
<evidence type="ECO:0000313" key="4">
    <source>
        <dbReference type="Proteomes" id="UP000578686"/>
    </source>
</evidence>
<dbReference type="CDD" id="cd23763">
    <property type="entry name" value="ASKHA_ATPase_ROK"/>
    <property type="match status" value="1"/>
</dbReference>
<dbReference type="EMBL" id="JAAVJD010000419">
    <property type="protein sequence ID" value="NJQ08774.1"/>
    <property type="molecule type" value="Genomic_DNA"/>
</dbReference>
<dbReference type="PANTHER" id="PTHR18964:SF149">
    <property type="entry name" value="BIFUNCTIONAL UDP-N-ACETYLGLUCOSAMINE 2-EPIMERASE_N-ACETYLMANNOSAMINE KINASE"/>
    <property type="match status" value="1"/>
</dbReference>
<sequence>MTPARTATPRTARAINDRIALDLLVEHGPLTATQLRDATGLSRPSVADLVGRLQENGLVTVVGEAGSARRGPNARLYGLVAERAHVAALDVRLDSATAVVADLAGRTVARTALPFPPTAPEGDAAGADAATAEAVLRALDTALTRAAVGELHTVVVGAPGLVDPATGTLNRAGGGLPAWHAELVRGLPTRTGARVRVENEVNLAAIAELRQGAARDRDTFVLLWLGGGTGAALVLDGALRRGASGGAGEIGFLPVPGTGALPAHDDCAGGLHALTSAASVLALAADHGFAPQPTGDDTAAAAEVVRLACEAAGDPAGAAV</sequence>
<dbReference type="SUPFAM" id="SSF53067">
    <property type="entry name" value="Actin-like ATPase domain"/>
    <property type="match status" value="1"/>
</dbReference>
<comment type="similarity">
    <text evidence="1">Belongs to the ROK (NagC/XylR) family.</text>
</comment>
<keyword evidence="4" id="KW-1185">Reference proteome</keyword>
<dbReference type="InterPro" id="IPR000835">
    <property type="entry name" value="HTH_MarR-typ"/>
</dbReference>
<proteinExistence type="inferred from homology"/>
<dbReference type="InterPro" id="IPR000600">
    <property type="entry name" value="ROK"/>
</dbReference>
<organism evidence="3 4">
    <name type="scientific">Streptomyces lonarensis</name>
    <dbReference type="NCBI Taxonomy" id="700599"/>
    <lineage>
        <taxon>Bacteria</taxon>
        <taxon>Bacillati</taxon>
        <taxon>Actinomycetota</taxon>
        <taxon>Actinomycetes</taxon>
        <taxon>Kitasatosporales</taxon>
        <taxon>Streptomycetaceae</taxon>
        <taxon>Streptomyces</taxon>
    </lineage>
</organism>
<evidence type="ECO:0000313" key="3">
    <source>
        <dbReference type="EMBL" id="NJQ08774.1"/>
    </source>
</evidence>
<dbReference type="GO" id="GO:0003700">
    <property type="term" value="F:DNA-binding transcription factor activity"/>
    <property type="evidence" value="ECO:0007669"/>
    <property type="project" value="InterPro"/>
</dbReference>